<dbReference type="PANTHER" id="PTHR38442">
    <property type="entry name" value="INNER MEMBRANE PROTEIN-RELATED"/>
    <property type="match status" value="1"/>
</dbReference>
<sequence>MPGQAKHTAAISLGIMGAGFLATFPFGGWGGALLHGGFEAGLVGGLADWFAVTALFRHPLGIPIPHTALLPRNRDKVVRSLIQAIETELLTKESIVTKTAEFKIGERLLDLLETHREDAAAVAVRVSEFALEHLPMDRIVPMLARALETKVRDLDTAGLLRKLGDETLARGYDEKALAFLIDKAGGLASREETRRQLGIIGSAALQKLQVGGLMGFAVNAFISFMDEEKIGGLLQNAIVGTLSEMRQREDHPLREMLLETLRGAIRNLPESPSVLEELDGWKARLADGGAIERQLAGWLEDLRVKALAFVREPRFTEDYVLPAISGLLASLRANPQVIELFQTWVQERIAGFVERNHWKIGKLVKENIDRLDNDALIEMMEDKIGGDLQWIRVNGAVCGFLIGLALEGINLLA</sequence>
<gene>
    <name evidence="1" type="ORF">OMP40_10225</name>
</gene>
<accession>A0A9X4KX66</accession>
<dbReference type="AlphaFoldDB" id="A0A9X4KX66"/>
<dbReference type="PANTHER" id="PTHR38442:SF1">
    <property type="entry name" value="INNER MEMBRANE PROTEIN"/>
    <property type="match status" value="1"/>
</dbReference>
<evidence type="ECO:0000313" key="2">
    <source>
        <dbReference type="Proteomes" id="UP001153404"/>
    </source>
</evidence>
<dbReference type="EMBL" id="JAPDIA010000003">
    <property type="protein sequence ID" value="MDG0809677.1"/>
    <property type="molecule type" value="Genomic_DNA"/>
</dbReference>
<keyword evidence="2" id="KW-1185">Reference proteome</keyword>
<name>A0A9X4KX66_9BACL</name>
<dbReference type="RefSeq" id="WP_277531123.1">
    <property type="nucleotide sequence ID" value="NZ_JAPDIA010000003.1"/>
</dbReference>
<evidence type="ECO:0000313" key="1">
    <source>
        <dbReference type="EMBL" id="MDG0809677.1"/>
    </source>
</evidence>
<proteinExistence type="predicted"/>
<comment type="caution">
    <text evidence="1">The sequence shown here is derived from an EMBL/GenBank/DDBJ whole genome shotgun (WGS) entry which is preliminary data.</text>
</comment>
<organism evidence="1 2">
    <name type="scientific">Cohnella rhizosphaerae</name>
    <dbReference type="NCBI Taxonomy" id="1457232"/>
    <lineage>
        <taxon>Bacteria</taxon>
        <taxon>Bacillati</taxon>
        <taxon>Bacillota</taxon>
        <taxon>Bacilli</taxon>
        <taxon>Bacillales</taxon>
        <taxon>Paenibacillaceae</taxon>
        <taxon>Cohnella</taxon>
    </lineage>
</organism>
<dbReference type="Pfam" id="PF04286">
    <property type="entry name" value="DUF445"/>
    <property type="match status" value="1"/>
</dbReference>
<dbReference type="InterPro" id="IPR007383">
    <property type="entry name" value="DUF445"/>
</dbReference>
<dbReference type="Proteomes" id="UP001153404">
    <property type="component" value="Unassembled WGS sequence"/>
</dbReference>
<dbReference type="GO" id="GO:0005886">
    <property type="term" value="C:plasma membrane"/>
    <property type="evidence" value="ECO:0007669"/>
    <property type="project" value="TreeGrafter"/>
</dbReference>
<reference evidence="1" key="1">
    <citation type="submission" date="2022-10" db="EMBL/GenBank/DDBJ databases">
        <title>Comparative genomic analysis of Cohnella hashimotonis sp. nov., isolated from the International Space Station.</title>
        <authorList>
            <person name="Simpson A."/>
            <person name="Venkateswaran K."/>
        </authorList>
    </citation>
    <scope>NUCLEOTIDE SEQUENCE</scope>
    <source>
        <strain evidence="1">DSM 28161</strain>
    </source>
</reference>
<protein>
    <submittedName>
        <fullName evidence="1">DUF445 domain-containing protein</fullName>
    </submittedName>
</protein>